<name>A0AAE3R3Z5_9BACT</name>
<dbReference type="AlphaFoldDB" id="A0AAE3R3Z5"/>
<evidence type="ECO:0000313" key="2">
    <source>
        <dbReference type="Proteomes" id="UP001232063"/>
    </source>
</evidence>
<gene>
    <name evidence="1" type="ORF">QNI22_18905</name>
</gene>
<comment type="caution">
    <text evidence="1">The sequence shown here is derived from an EMBL/GenBank/DDBJ whole genome shotgun (WGS) entry which is preliminary data.</text>
</comment>
<dbReference type="RefSeq" id="WP_314513010.1">
    <property type="nucleotide sequence ID" value="NZ_JASJOU010000006.1"/>
</dbReference>
<evidence type="ECO:0000313" key="1">
    <source>
        <dbReference type="EMBL" id="MDJ1502745.1"/>
    </source>
</evidence>
<reference evidence="1" key="1">
    <citation type="submission" date="2023-05" db="EMBL/GenBank/DDBJ databases">
        <authorList>
            <person name="Zhang X."/>
        </authorList>
    </citation>
    <scope>NUCLEOTIDE SEQUENCE</scope>
    <source>
        <strain evidence="1">BD1B2-1</strain>
    </source>
</reference>
<keyword evidence="2" id="KW-1185">Reference proteome</keyword>
<protein>
    <submittedName>
        <fullName evidence="1">Uncharacterized protein</fullName>
    </submittedName>
</protein>
<dbReference type="EMBL" id="JASJOU010000006">
    <property type="protein sequence ID" value="MDJ1502745.1"/>
    <property type="molecule type" value="Genomic_DNA"/>
</dbReference>
<proteinExistence type="predicted"/>
<dbReference type="Proteomes" id="UP001232063">
    <property type="component" value="Unassembled WGS sequence"/>
</dbReference>
<sequence>MISIEQIQETVKTLFSSNPSKNLFTTDYIRRYVEQFLLLSEPIPMSDMILALRGVEH</sequence>
<accession>A0AAE3R3Z5</accession>
<organism evidence="1 2">
    <name type="scientific">Xanthocytophaga agilis</name>
    <dbReference type="NCBI Taxonomy" id="3048010"/>
    <lineage>
        <taxon>Bacteria</taxon>
        <taxon>Pseudomonadati</taxon>
        <taxon>Bacteroidota</taxon>
        <taxon>Cytophagia</taxon>
        <taxon>Cytophagales</taxon>
        <taxon>Rhodocytophagaceae</taxon>
        <taxon>Xanthocytophaga</taxon>
    </lineage>
</organism>